<gene>
    <name evidence="3" type="ORF">Pla52o_33360</name>
</gene>
<reference evidence="3 4" key="1">
    <citation type="submission" date="2019-02" db="EMBL/GenBank/DDBJ databases">
        <title>Deep-cultivation of Planctomycetes and their phenomic and genomic characterization uncovers novel biology.</title>
        <authorList>
            <person name="Wiegand S."/>
            <person name="Jogler M."/>
            <person name="Boedeker C."/>
            <person name="Pinto D."/>
            <person name="Vollmers J."/>
            <person name="Rivas-Marin E."/>
            <person name="Kohn T."/>
            <person name="Peeters S.H."/>
            <person name="Heuer A."/>
            <person name="Rast P."/>
            <person name="Oberbeckmann S."/>
            <person name="Bunk B."/>
            <person name="Jeske O."/>
            <person name="Meyerdierks A."/>
            <person name="Storesund J.E."/>
            <person name="Kallscheuer N."/>
            <person name="Luecker S."/>
            <person name="Lage O.M."/>
            <person name="Pohl T."/>
            <person name="Merkel B.J."/>
            <person name="Hornburger P."/>
            <person name="Mueller R.-W."/>
            <person name="Bruemmer F."/>
            <person name="Labrenz M."/>
            <person name="Spormann A.M."/>
            <person name="Op Den Camp H."/>
            <person name="Overmann J."/>
            <person name="Amann R."/>
            <person name="Jetten M.S.M."/>
            <person name="Mascher T."/>
            <person name="Medema M.H."/>
            <person name="Devos D.P."/>
            <person name="Kaster A.-K."/>
            <person name="Ovreas L."/>
            <person name="Rohde M."/>
            <person name="Galperin M.Y."/>
            <person name="Jogler C."/>
        </authorList>
    </citation>
    <scope>NUCLEOTIDE SEQUENCE [LARGE SCALE GENOMIC DNA]</scope>
    <source>
        <strain evidence="3 4">Pla52o</strain>
    </source>
</reference>
<evidence type="ECO:0000259" key="2">
    <source>
        <dbReference type="Pfam" id="PF00582"/>
    </source>
</evidence>
<keyword evidence="4" id="KW-1185">Reference proteome</keyword>
<evidence type="ECO:0000256" key="1">
    <source>
        <dbReference type="ARBA" id="ARBA00008791"/>
    </source>
</evidence>
<evidence type="ECO:0000313" key="4">
    <source>
        <dbReference type="Proteomes" id="UP000316304"/>
    </source>
</evidence>
<protein>
    <submittedName>
        <fullName evidence="3">Putative universal stress protein</fullName>
    </submittedName>
</protein>
<dbReference type="RefSeq" id="WP_146595473.1">
    <property type="nucleotide sequence ID" value="NZ_SJPT01000005.1"/>
</dbReference>
<dbReference type="InterPro" id="IPR006016">
    <property type="entry name" value="UspA"/>
</dbReference>
<dbReference type="SUPFAM" id="SSF52402">
    <property type="entry name" value="Adenine nucleotide alpha hydrolases-like"/>
    <property type="match status" value="2"/>
</dbReference>
<name>A0A5C6CCF2_9BACT</name>
<dbReference type="PANTHER" id="PTHR46268:SF6">
    <property type="entry name" value="UNIVERSAL STRESS PROTEIN UP12"/>
    <property type="match status" value="1"/>
</dbReference>
<feature type="domain" description="UspA" evidence="2">
    <location>
        <begin position="159"/>
        <end position="298"/>
    </location>
</feature>
<sequence length="308" mass="33879">MRVLAAVDQSEYASFALDCLKRLPCHDEVDLSLLSVAPMVPEYDLSGTAFAMDASVIMKREIELMRKSLNAMVAFAHDEFRSIETSTPIGSPATEIIRFAKEKRADLVLLGATGHSAIARVLLGSVSDTVATHVECSALVVRPQGEQKPEQHAASPAPRRILIAIGDAASDASLTTWVTRFRLPTTTQIHLVHVKPILQFYDEDLFQYASKFREPTPSISEETIATLKSQLQSQGFATRSKLIPAKHIGQTLLEYAQSEKCDLIITGDQHETLIHRIFLGSNSRHVLRHAECSVLISRDVPPSANDPS</sequence>
<dbReference type="PRINTS" id="PR01438">
    <property type="entry name" value="UNVRSLSTRESS"/>
</dbReference>
<comment type="caution">
    <text evidence="3">The sequence shown here is derived from an EMBL/GenBank/DDBJ whole genome shotgun (WGS) entry which is preliminary data.</text>
</comment>
<dbReference type="Gene3D" id="3.40.50.620">
    <property type="entry name" value="HUPs"/>
    <property type="match status" value="2"/>
</dbReference>
<accession>A0A5C6CCF2</accession>
<comment type="similarity">
    <text evidence="1">Belongs to the universal stress protein A family.</text>
</comment>
<dbReference type="CDD" id="cd00293">
    <property type="entry name" value="USP-like"/>
    <property type="match status" value="2"/>
</dbReference>
<dbReference type="InterPro" id="IPR006015">
    <property type="entry name" value="Universal_stress_UspA"/>
</dbReference>
<dbReference type="Proteomes" id="UP000316304">
    <property type="component" value="Unassembled WGS sequence"/>
</dbReference>
<dbReference type="PANTHER" id="PTHR46268">
    <property type="entry name" value="STRESS RESPONSE PROTEIN NHAX"/>
    <property type="match status" value="1"/>
</dbReference>
<dbReference type="OrthoDB" id="9794782at2"/>
<evidence type="ECO:0000313" key="3">
    <source>
        <dbReference type="EMBL" id="TWU22280.1"/>
    </source>
</evidence>
<dbReference type="InterPro" id="IPR014729">
    <property type="entry name" value="Rossmann-like_a/b/a_fold"/>
</dbReference>
<proteinExistence type="inferred from homology"/>
<feature type="domain" description="UspA" evidence="2">
    <location>
        <begin position="2"/>
        <end position="142"/>
    </location>
</feature>
<dbReference type="AlphaFoldDB" id="A0A5C6CCF2"/>
<organism evidence="3 4">
    <name type="scientific">Novipirellula galeiformis</name>
    <dbReference type="NCBI Taxonomy" id="2528004"/>
    <lineage>
        <taxon>Bacteria</taxon>
        <taxon>Pseudomonadati</taxon>
        <taxon>Planctomycetota</taxon>
        <taxon>Planctomycetia</taxon>
        <taxon>Pirellulales</taxon>
        <taxon>Pirellulaceae</taxon>
        <taxon>Novipirellula</taxon>
    </lineage>
</organism>
<dbReference type="Pfam" id="PF00582">
    <property type="entry name" value="Usp"/>
    <property type="match status" value="2"/>
</dbReference>
<dbReference type="EMBL" id="SJPT01000005">
    <property type="protein sequence ID" value="TWU22280.1"/>
    <property type="molecule type" value="Genomic_DNA"/>
</dbReference>